<accession>A0A839UU54</accession>
<dbReference type="NCBIfam" id="TIGR02595">
    <property type="entry name" value="PEP_CTERM"/>
    <property type="match status" value="1"/>
</dbReference>
<dbReference type="Proteomes" id="UP000559987">
    <property type="component" value="Unassembled WGS sequence"/>
</dbReference>
<dbReference type="RefSeq" id="WP_183911437.1">
    <property type="nucleotide sequence ID" value="NZ_JACHXZ010000004.1"/>
</dbReference>
<keyword evidence="4" id="KW-1185">Reference proteome</keyword>
<organism evidence="3 4">
    <name type="scientific">Simiduia aestuariiviva</name>
    <dbReference type="NCBI Taxonomy" id="1510459"/>
    <lineage>
        <taxon>Bacteria</taxon>
        <taxon>Pseudomonadati</taxon>
        <taxon>Pseudomonadota</taxon>
        <taxon>Gammaproteobacteria</taxon>
        <taxon>Cellvibrionales</taxon>
        <taxon>Cellvibrionaceae</taxon>
        <taxon>Simiduia</taxon>
    </lineage>
</organism>
<proteinExistence type="predicted"/>
<name>A0A839UU54_9GAMM</name>
<reference evidence="3 4" key="1">
    <citation type="submission" date="2020-08" db="EMBL/GenBank/DDBJ databases">
        <title>Genomic Encyclopedia of Type Strains, Phase III (KMG-III): the genomes of soil and plant-associated and newly described type strains.</title>
        <authorList>
            <person name="Whitman W."/>
        </authorList>
    </citation>
    <scope>NUCLEOTIDE SEQUENCE [LARGE SCALE GENOMIC DNA]</scope>
    <source>
        <strain evidence="3 4">CECT 8571</strain>
    </source>
</reference>
<gene>
    <name evidence="3" type="ORF">FHS30_003172</name>
</gene>
<protein>
    <recommendedName>
        <fullName evidence="2">Ice-binding protein C-terminal domain-containing protein</fullName>
    </recommendedName>
</protein>
<sequence length="121" mass="13254">MPRLLLLLSLLSAFAYGDVIVTPEQTDSELLEAQQEAAANDFNWLTLLEQARTPEPELAVNAGPSWYVAPSPHTTTHTNSFQLPEPGTLLLFGAGVLFMLIARQLRPRKSPPSEATQSENP</sequence>
<feature type="chain" id="PRO_5032904072" description="Ice-binding protein C-terminal domain-containing protein" evidence="1">
    <location>
        <begin position="18"/>
        <end position="121"/>
    </location>
</feature>
<evidence type="ECO:0000259" key="2">
    <source>
        <dbReference type="Pfam" id="PF07589"/>
    </source>
</evidence>
<feature type="domain" description="Ice-binding protein C-terminal" evidence="2">
    <location>
        <begin position="84"/>
        <end position="103"/>
    </location>
</feature>
<keyword evidence="1" id="KW-0732">Signal</keyword>
<feature type="signal peptide" evidence="1">
    <location>
        <begin position="1"/>
        <end position="17"/>
    </location>
</feature>
<dbReference type="InterPro" id="IPR013424">
    <property type="entry name" value="Ice-binding_C"/>
</dbReference>
<evidence type="ECO:0000313" key="3">
    <source>
        <dbReference type="EMBL" id="MBB3169959.1"/>
    </source>
</evidence>
<evidence type="ECO:0000256" key="1">
    <source>
        <dbReference type="SAM" id="SignalP"/>
    </source>
</evidence>
<dbReference type="EMBL" id="JACHXZ010000004">
    <property type="protein sequence ID" value="MBB3169959.1"/>
    <property type="molecule type" value="Genomic_DNA"/>
</dbReference>
<comment type="caution">
    <text evidence="3">The sequence shown here is derived from an EMBL/GenBank/DDBJ whole genome shotgun (WGS) entry which is preliminary data.</text>
</comment>
<dbReference type="Pfam" id="PF07589">
    <property type="entry name" value="PEP-CTERM"/>
    <property type="match status" value="1"/>
</dbReference>
<dbReference type="AlphaFoldDB" id="A0A839UU54"/>
<evidence type="ECO:0000313" key="4">
    <source>
        <dbReference type="Proteomes" id="UP000559987"/>
    </source>
</evidence>